<feature type="compositionally biased region" description="Basic and acidic residues" evidence="4">
    <location>
        <begin position="742"/>
        <end position="757"/>
    </location>
</feature>
<proteinExistence type="predicted"/>
<protein>
    <recommendedName>
        <fullName evidence="5">Protein kinase domain-containing protein</fullName>
    </recommendedName>
</protein>
<evidence type="ECO:0000313" key="6">
    <source>
        <dbReference type="EMBL" id="KAL1840948.1"/>
    </source>
</evidence>
<dbReference type="PROSITE" id="PS00108">
    <property type="entry name" value="PROTEIN_KINASE_ST"/>
    <property type="match status" value="1"/>
</dbReference>
<dbReference type="InterPro" id="IPR017441">
    <property type="entry name" value="Protein_kinase_ATP_BS"/>
</dbReference>
<dbReference type="InterPro" id="IPR000719">
    <property type="entry name" value="Prot_kinase_dom"/>
</dbReference>
<dbReference type="InterPro" id="IPR008271">
    <property type="entry name" value="Ser/Thr_kinase_AS"/>
</dbReference>
<dbReference type="CDD" id="cd00180">
    <property type="entry name" value="PKc"/>
    <property type="match status" value="1"/>
</dbReference>
<name>A0ABR3VHY5_HUMIN</name>
<evidence type="ECO:0000313" key="7">
    <source>
        <dbReference type="Proteomes" id="UP001583172"/>
    </source>
</evidence>
<evidence type="ECO:0000256" key="1">
    <source>
        <dbReference type="ARBA" id="ARBA00022741"/>
    </source>
</evidence>
<feature type="compositionally biased region" description="Low complexity" evidence="4">
    <location>
        <begin position="565"/>
        <end position="578"/>
    </location>
</feature>
<feature type="compositionally biased region" description="Low complexity" evidence="4">
    <location>
        <begin position="674"/>
        <end position="690"/>
    </location>
</feature>
<feature type="domain" description="Protein kinase" evidence="5">
    <location>
        <begin position="68"/>
        <end position="387"/>
    </location>
</feature>
<comment type="caution">
    <text evidence="6">The sequence shown here is derived from an EMBL/GenBank/DDBJ whole genome shotgun (WGS) entry which is preliminary data.</text>
</comment>
<feature type="compositionally biased region" description="Basic and acidic residues" evidence="4">
    <location>
        <begin position="708"/>
        <end position="717"/>
    </location>
</feature>
<keyword evidence="7" id="KW-1185">Reference proteome</keyword>
<dbReference type="Pfam" id="PF00069">
    <property type="entry name" value="Pkinase"/>
    <property type="match status" value="1"/>
</dbReference>
<feature type="compositionally biased region" description="Low complexity" evidence="4">
    <location>
        <begin position="526"/>
        <end position="538"/>
    </location>
</feature>
<sequence>MDPGDGWQTVMPTTFAGMMRLPFAQHEECERRTIEEWEASRQHWSGIGKHLPLDNFAEAKKLHDRFKLASDTPLGSGSYGVVQKVLLSTNNRSICLARKLVRPPSRRYPMQLLREEANVMEKLRHEHIIKLVGTYCIQTSLYLLLWPVAVCNLDILIGDIDSLRTGQGDKEDIVGRLHSLDLKDLDAIKQPRAALKMTTKSQGNCPIQFLREIMGCITRAVDYCHSENIRHLDLKPSNILLNPGRVYLADFGIAKDVHDRENTMTRGMQGTPKWRAPELQQCKADWSMKAADVYSLGMVLLSILTIISYGPLDEFDAMLCDVSRDGRIEKLKEFLHKIEGLALATQEFEDVKAPTFGPRHPVGLIQRMVSENPSVRPFISEVNTELVELGGIDQVYHSHCCKSSPRFVTKRLNAKYKDAVEKLNRLQAERDLLNKRLQILEDNRDTYEERIQHERKLQADNIAKLQAQLAKERADRQRLEAQVAELQQNRRQPRPGIPRPATEVAINTSTGALTMRTRRTHPVPTPVTVHQRPPTTRVQEPSPAPSVISGARLSYSQTVAAGATRPAAPAATASATKAISLTPSRRESLIPSPSPSPAAGAGVSPSAEPAGYPLRSLPSASRLPRAVNPATPIRSGTPSMLHRDPSSTDSTQYSMSSSVFERLSGSKASLADASSVMSTPPMPTTTVKTTKGSETVLDMRRAASPPPKGRERPRERAQSNAGEEMEAVSPEIEHGLGLGLTDPDRDHHGTRERRESVISRSSGLAIGTGSAVGTGGESVRDTASMASFVAGTATASPVLSASVLSSPRGGFASISVASGGSGNRVPIPPLRTDKSWAEVARREKRI</sequence>
<reference evidence="6 7" key="1">
    <citation type="journal article" date="2024" name="Commun. Biol.">
        <title>Comparative genomic analysis of thermophilic fungi reveals convergent evolutionary adaptations and gene losses.</title>
        <authorList>
            <person name="Steindorff A.S."/>
            <person name="Aguilar-Pontes M.V."/>
            <person name="Robinson A.J."/>
            <person name="Andreopoulos B."/>
            <person name="LaButti K."/>
            <person name="Kuo A."/>
            <person name="Mondo S."/>
            <person name="Riley R."/>
            <person name="Otillar R."/>
            <person name="Haridas S."/>
            <person name="Lipzen A."/>
            <person name="Grimwood J."/>
            <person name="Schmutz J."/>
            <person name="Clum A."/>
            <person name="Reid I.D."/>
            <person name="Moisan M.C."/>
            <person name="Butler G."/>
            <person name="Nguyen T.T.M."/>
            <person name="Dewar K."/>
            <person name="Conant G."/>
            <person name="Drula E."/>
            <person name="Henrissat B."/>
            <person name="Hansel C."/>
            <person name="Singer S."/>
            <person name="Hutchinson M.I."/>
            <person name="de Vries R.P."/>
            <person name="Natvig D.O."/>
            <person name="Powell A.J."/>
            <person name="Tsang A."/>
            <person name="Grigoriev I.V."/>
        </authorList>
    </citation>
    <scope>NUCLEOTIDE SEQUENCE [LARGE SCALE GENOMIC DNA]</scope>
    <source>
        <strain evidence="6 7">CBS 620.91</strain>
    </source>
</reference>
<dbReference type="SMART" id="SM00220">
    <property type="entry name" value="S_TKc"/>
    <property type="match status" value="1"/>
</dbReference>
<evidence type="ECO:0000256" key="2">
    <source>
        <dbReference type="ARBA" id="ARBA00022840"/>
    </source>
</evidence>
<feature type="compositionally biased region" description="Low complexity" evidence="4">
    <location>
        <begin position="647"/>
        <end position="658"/>
    </location>
</feature>
<dbReference type="PANTHER" id="PTHR44167:SF24">
    <property type="entry name" value="SERINE_THREONINE-PROTEIN KINASE CHK2"/>
    <property type="match status" value="1"/>
</dbReference>
<dbReference type="InterPro" id="IPR011009">
    <property type="entry name" value="Kinase-like_dom_sf"/>
</dbReference>
<dbReference type="PROSITE" id="PS00107">
    <property type="entry name" value="PROTEIN_KINASE_ATP"/>
    <property type="match status" value="1"/>
</dbReference>
<feature type="binding site" evidence="3">
    <location>
        <position position="99"/>
    </location>
    <ligand>
        <name>ATP</name>
        <dbReference type="ChEBI" id="CHEBI:30616"/>
    </ligand>
</feature>
<gene>
    <name evidence="6" type="ORF">VTJ49DRAFT_7607</name>
</gene>
<feature type="compositionally biased region" description="Low complexity" evidence="4">
    <location>
        <begin position="597"/>
        <end position="611"/>
    </location>
</feature>
<dbReference type="Gene3D" id="3.30.200.20">
    <property type="entry name" value="Phosphorylase Kinase, domain 1"/>
    <property type="match status" value="1"/>
</dbReference>
<evidence type="ECO:0000256" key="4">
    <source>
        <dbReference type="SAM" id="MobiDB-lite"/>
    </source>
</evidence>
<feature type="region of interest" description="Disordered" evidence="4">
    <location>
        <begin position="487"/>
        <end position="548"/>
    </location>
</feature>
<accession>A0ABR3VHY5</accession>
<dbReference type="PANTHER" id="PTHR44167">
    <property type="entry name" value="OVARIAN-SPECIFIC SERINE/THREONINE-PROTEIN KINASE LOK-RELATED"/>
    <property type="match status" value="1"/>
</dbReference>
<feature type="region of interest" description="Disordered" evidence="4">
    <location>
        <begin position="671"/>
        <end position="760"/>
    </location>
</feature>
<dbReference type="Proteomes" id="UP001583172">
    <property type="component" value="Unassembled WGS sequence"/>
</dbReference>
<dbReference type="PROSITE" id="PS50011">
    <property type="entry name" value="PROTEIN_KINASE_DOM"/>
    <property type="match status" value="1"/>
</dbReference>
<dbReference type="EMBL" id="JAZGSY010000093">
    <property type="protein sequence ID" value="KAL1840948.1"/>
    <property type="molecule type" value="Genomic_DNA"/>
</dbReference>
<feature type="region of interest" description="Disordered" evidence="4">
    <location>
        <begin position="565"/>
        <end position="658"/>
    </location>
</feature>
<evidence type="ECO:0000256" key="3">
    <source>
        <dbReference type="PROSITE-ProRule" id="PRU10141"/>
    </source>
</evidence>
<dbReference type="SUPFAM" id="SSF56112">
    <property type="entry name" value="Protein kinase-like (PK-like)"/>
    <property type="match status" value="1"/>
</dbReference>
<evidence type="ECO:0000259" key="5">
    <source>
        <dbReference type="PROSITE" id="PS50011"/>
    </source>
</evidence>
<dbReference type="Gene3D" id="1.10.510.10">
    <property type="entry name" value="Transferase(Phosphotransferase) domain 1"/>
    <property type="match status" value="1"/>
</dbReference>
<keyword evidence="1 3" id="KW-0547">Nucleotide-binding</keyword>
<keyword evidence="2 3" id="KW-0067">ATP-binding</keyword>
<organism evidence="6 7">
    <name type="scientific">Humicola insolens</name>
    <name type="common">Soft-rot fungus</name>
    <dbReference type="NCBI Taxonomy" id="85995"/>
    <lineage>
        <taxon>Eukaryota</taxon>
        <taxon>Fungi</taxon>
        <taxon>Dikarya</taxon>
        <taxon>Ascomycota</taxon>
        <taxon>Pezizomycotina</taxon>
        <taxon>Sordariomycetes</taxon>
        <taxon>Sordariomycetidae</taxon>
        <taxon>Sordariales</taxon>
        <taxon>Chaetomiaceae</taxon>
        <taxon>Mycothermus</taxon>
    </lineage>
</organism>